<accession>A0A0G4HZT6</accession>
<evidence type="ECO:0000313" key="1">
    <source>
        <dbReference type="EMBL" id="CEM50111.1"/>
    </source>
</evidence>
<reference evidence="1" key="1">
    <citation type="submission" date="2014-11" db="EMBL/GenBank/DDBJ databases">
        <authorList>
            <person name="Otto D Thomas"/>
            <person name="Naeem Raeece"/>
        </authorList>
    </citation>
    <scope>NUCLEOTIDE SEQUENCE</scope>
</reference>
<dbReference type="AlphaFoldDB" id="A0A0G4HZT6"/>
<feature type="non-terminal residue" evidence="1">
    <location>
        <position position="1"/>
    </location>
</feature>
<name>A0A0G4HZT6_9ALVE</name>
<gene>
    <name evidence="1" type="ORF">Cvel_34153</name>
</gene>
<organism evidence="1">
    <name type="scientific">Chromera velia CCMP2878</name>
    <dbReference type="NCBI Taxonomy" id="1169474"/>
    <lineage>
        <taxon>Eukaryota</taxon>
        <taxon>Sar</taxon>
        <taxon>Alveolata</taxon>
        <taxon>Colpodellida</taxon>
        <taxon>Chromeraceae</taxon>
        <taxon>Chromera</taxon>
    </lineage>
</organism>
<proteinExistence type="predicted"/>
<protein>
    <submittedName>
        <fullName evidence="1">Uncharacterized protein</fullName>
    </submittedName>
</protein>
<dbReference type="VEuPathDB" id="CryptoDB:Cvel_34153"/>
<sequence>AFFDFKRSFLENGLDDETYYHGLSGRAYQANRLLFRHLTSIPVLKYADGVDPNPGFAGDVFNNYYMHTSCLDFMHLRSKFAFKNVFPYSVVLHEQTQAEQGQTWTFVVDGPRRSLLCRLRDLLSRSQGMERSHFFHTSASCSGTGLRSLRILAVKATLPQNSANDAALSMSRKWSRGGKLLGAKDIRKHGPMPGYQLYQLESYNGVSKAAWQAKKFTGVRTSLGKAMLKALLLLMLWS</sequence>
<dbReference type="EMBL" id="CDMZ01004556">
    <property type="protein sequence ID" value="CEM50111.1"/>
    <property type="molecule type" value="Genomic_DNA"/>
</dbReference>